<dbReference type="Gene3D" id="1.25.40.10">
    <property type="entry name" value="Tetratricopeptide repeat domain"/>
    <property type="match status" value="1"/>
</dbReference>
<feature type="region of interest" description="Disordered" evidence="1">
    <location>
        <begin position="341"/>
        <end position="367"/>
    </location>
</feature>
<evidence type="ECO:0000256" key="1">
    <source>
        <dbReference type="SAM" id="MobiDB-lite"/>
    </source>
</evidence>
<sequence>MQTSHQFISLYRQRISALERVAHGPPPRNGAQRQQGGPVEYRKLLQRFRQFLAEEERFWVQFILRFGRAFGLVEVQSALATLQIAQGDEDAPAEDVTNQSQPQGGRNNLGFPPEDPTVDVTPENPQQRQSQLYILSKALVCIGDILRYKELYNDGGGRPRAGHEDGPVAAPRGRGGRGAQQLPARERNYERAQRYYEQARALVPDEGNPSHQLAILSMYKKDTFGSVVHYYRALCVQQPYDPATENLATVLNKALEAWRKNPERPSLTEPRHKVAAFKNDVLVLHALWRLGVEETVTAGPKHAEQLSLDFADLMSDRVLPVETIRDVVLLSHGALLKHRKFRDPPLSGHRRSKSSGQDHPRTASASAIESQIATHVMTLYRTLMEVGSAEVAERPPEDAAEGDLAQKITAAFRRMLPALRVAGKWLRANVGYVTQRSTPKERRENDGQDRRKGRSTGVLISDMDLFWATYVQFLSALQRTFPLKELPALSAPLEEDIDLAGFIPLKRLLTDRAKARVGGDKVHPNDEQLMRISDILADARSVAQFDESPITLKGDCFVVGAGAAEEVFADGVAFNGTPVRTKFSSALVEEPLEQGEDDDIPDAMTDVTRTDDDPVQEAGNAFRTGLRSSTSDLGGDDEDEIVWN</sequence>
<feature type="domain" description="Telomerase activating protein Est1-like N-terminal" evidence="3">
    <location>
        <begin position="2"/>
        <end position="153"/>
    </location>
</feature>
<dbReference type="PANTHER" id="PTHR15696">
    <property type="entry name" value="SMG-7 SUPPRESSOR WITH MORPHOLOGICAL EFFECT ON GENITALIA PROTEIN 7"/>
    <property type="match status" value="1"/>
</dbReference>
<proteinExistence type="predicted"/>
<evidence type="ECO:0000313" key="4">
    <source>
        <dbReference type="EMBL" id="TFK53188.1"/>
    </source>
</evidence>
<dbReference type="AlphaFoldDB" id="A0A5C3NB21"/>
<dbReference type="EMBL" id="ML213508">
    <property type="protein sequence ID" value="TFK53188.1"/>
    <property type="molecule type" value="Genomic_DNA"/>
</dbReference>
<dbReference type="Pfam" id="PF10374">
    <property type="entry name" value="EST1"/>
    <property type="match status" value="1"/>
</dbReference>
<gene>
    <name evidence="4" type="ORF">OE88DRAFT_1626925</name>
</gene>
<dbReference type="STRING" id="5364.A0A5C3NB21"/>
<dbReference type="SUPFAM" id="SSF48452">
    <property type="entry name" value="TPR-like"/>
    <property type="match status" value="1"/>
</dbReference>
<feature type="domain" description="DNA/RNA-binding" evidence="2">
    <location>
        <begin position="192"/>
        <end position="507"/>
    </location>
</feature>
<evidence type="ECO:0008006" key="6">
    <source>
        <dbReference type="Google" id="ProtNLM"/>
    </source>
</evidence>
<feature type="region of interest" description="Disordered" evidence="1">
    <location>
        <begin position="435"/>
        <end position="454"/>
    </location>
</feature>
<reference evidence="4 5" key="1">
    <citation type="journal article" date="2019" name="Nat. Ecol. Evol.">
        <title>Megaphylogeny resolves global patterns of mushroom evolution.</title>
        <authorList>
            <person name="Varga T."/>
            <person name="Krizsan K."/>
            <person name="Foldi C."/>
            <person name="Dima B."/>
            <person name="Sanchez-Garcia M."/>
            <person name="Sanchez-Ramirez S."/>
            <person name="Szollosi G.J."/>
            <person name="Szarkandi J.G."/>
            <person name="Papp V."/>
            <person name="Albert L."/>
            <person name="Andreopoulos W."/>
            <person name="Angelini C."/>
            <person name="Antonin V."/>
            <person name="Barry K.W."/>
            <person name="Bougher N.L."/>
            <person name="Buchanan P."/>
            <person name="Buyck B."/>
            <person name="Bense V."/>
            <person name="Catcheside P."/>
            <person name="Chovatia M."/>
            <person name="Cooper J."/>
            <person name="Damon W."/>
            <person name="Desjardin D."/>
            <person name="Finy P."/>
            <person name="Geml J."/>
            <person name="Haridas S."/>
            <person name="Hughes K."/>
            <person name="Justo A."/>
            <person name="Karasinski D."/>
            <person name="Kautmanova I."/>
            <person name="Kiss B."/>
            <person name="Kocsube S."/>
            <person name="Kotiranta H."/>
            <person name="LaButti K.M."/>
            <person name="Lechner B.E."/>
            <person name="Liimatainen K."/>
            <person name="Lipzen A."/>
            <person name="Lukacs Z."/>
            <person name="Mihaltcheva S."/>
            <person name="Morgado L.N."/>
            <person name="Niskanen T."/>
            <person name="Noordeloos M.E."/>
            <person name="Ohm R.A."/>
            <person name="Ortiz-Santana B."/>
            <person name="Ovrebo C."/>
            <person name="Racz N."/>
            <person name="Riley R."/>
            <person name="Savchenko A."/>
            <person name="Shiryaev A."/>
            <person name="Soop K."/>
            <person name="Spirin V."/>
            <person name="Szebenyi C."/>
            <person name="Tomsovsky M."/>
            <person name="Tulloss R.E."/>
            <person name="Uehling J."/>
            <person name="Grigoriev I.V."/>
            <person name="Vagvolgyi C."/>
            <person name="Papp T."/>
            <person name="Martin F.M."/>
            <person name="Miettinen O."/>
            <person name="Hibbett D.S."/>
            <person name="Nagy L.G."/>
        </authorList>
    </citation>
    <scope>NUCLEOTIDE SEQUENCE [LARGE SCALE GENOMIC DNA]</scope>
    <source>
        <strain evidence="4 5">OMC1185</strain>
    </source>
</reference>
<name>A0A5C3NB21_9AGAM</name>
<dbReference type="Pfam" id="PF10373">
    <property type="entry name" value="EST1_DNA_bind"/>
    <property type="match status" value="1"/>
</dbReference>
<dbReference type="PANTHER" id="PTHR15696:SF36">
    <property type="entry name" value="NONSENSE-MEDIATED MRNA DECAY FACTOR"/>
    <property type="match status" value="1"/>
</dbReference>
<evidence type="ECO:0000313" key="5">
    <source>
        <dbReference type="Proteomes" id="UP000305948"/>
    </source>
</evidence>
<organism evidence="4 5">
    <name type="scientific">Heliocybe sulcata</name>
    <dbReference type="NCBI Taxonomy" id="5364"/>
    <lineage>
        <taxon>Eukaryota</taxon>
        <taxon>Fungi</taxon>
        <taxon>Dikarya</taxon>
        <taxon>Basidiomycota</taxon>
        <taxon>Agaricomycotina</taxon>
        <taxon>Agaricomycetes</taxon>
        <taxon>Gloeophyllales</taxon>
        <taxon>Gloeophyllaceae</taxon>
        <taxon>Heliocybe</taxon>
    </lineage>
</organism>
<feature type="region of interest" description="Disordered" evidence="1">
    <location>
        <begin position="591"/>
        <end position="644"/>
    </location>
</feature>
<feature type="compositionally biased region" description="Acidic residues" evidence="1">
    <location>
        <begin position="591"/>
        <end position="601"/>
    </location>
</feature>
<feature type="compositionally biased region" description="Basic and acidic residues" evidence="1">
    <location>
        <begin position="438"/>
        <end position="450"/>
    </location>
</feature>
<feature type="region of interest" description="Disordered" evidence="1">
    <location>
        <begin position="90"/>
        <end position="126"/>
    </location>
</feature>
<evidence type="ECO:0000259" key="3">
    <source>
        <dbReference type="Pfam" id="PF10374"/>
    </source>
</evidence>
<keyword evidence="5" id="KW-1185">Reference proteome</keyword>
<feature type="non-terminal residue" evidence="4">
    <location>
        <position position="644"/>
    </location>
</feature>
<dbReference type="InterPro" id="IPR045153">
    <property type="entry name" value="Est1/Ebs1-like"/>
</dbReference>
<dbReference type="InterPro" id="IPR019458">
    <property type="entry name" value="Est1-like_N"/>
</dbReference>
<dbReference type="Proteomes" id="UP000305948">
    <property type="component" value="Unassembled WGS sequence"/>
</dbReference>
<feature type="compositionally biased region" description="Polar residues" evidence="1">
    <location>
        <begin position="96"/>
        <end position="106"/>
    </location>
</feature>
<protein>
    <recommendedName>
        <fullName evidence="6">DNA/RNA-binding domain-containing protein</fullName>
    </recommendedName>
</protein>
<dbReference type="InterPro" id="IPR011990">
    <property type="entry name" value="TPR-like_helical_dom_sf"/>
</dbReference>
<accession>A0A5C3NB21</accession>
<feature type="compositionally biased region" description="Acidic residues" evidence="1">
    <location>
        <begin position="634"/>
        <end position="644"/>
    </location>
</feature>
<dbReference type="InterPro" id="IPR018834">
    <property type="entry name" value="DNA/RNA-bd_Est1-type"/>
</dbReference>
<feature type="region of interest" description="Disordered" evidence="1">
    <location>
        <begin position="157"/>
        <end position="184"/>
    </location>
</feature>
<dbReference type="OrthoDB" id="69928at2759"/>
<evidence type="ECO:0000259" key="2">
    <source>
        <dbReference type="Pfam" id="PF10373"/>
    </source>
</evidence>